<dbReference type="AlphaFoldDB" id="A0A9Q2XGU7"/>
<sequence length="257" mass="29819">MTYRLPDRLTMKRAYRRYLEGAYEPRSRRKDALRLLIHLGRVARAGDRTVWQQLSDHQDGTLTGVLIKKALRRYLLTEQGHRCCYCQRWLMHIAHACPIEHVLPRSAYPQFTVQFWNLALACYDCNQLKKTAVWGSHAQTRLDYLQPAQALDFFHPRYHHFDEHVRFFRIETNHACFTAFSGITEQGKHLCTELLYKVAGKETLCRSTPALAGLFATLEAFQGPGEVLQRPELDAFRAELDTAIIDRLNDGARTQML</sequence>
<organism evidence="1 2">
    <name type="scientific">Pseudomonas aegrilactucae</name>
    <dbReference type="NCBI Taxonomy" id="2854028"/>
    <lineage>
        <taxon>Bacteria</taxon>
        <taxon>Pseudomonadati</taxon>
        <taxon>Pseudomonadota</taxon>
        <taxon>Gammaproteobacteria</taxon>
        <taxon>Pseudomonadales</taxon>
        <taxon>Pseudomonadaceae</taxon>
        <taxon>Pseudomonas</taxon>
    </lineage>
</organism>
<name>A0A9Q2XGU7_9PSED</name>
<comment type="caution">
    <text evidence="1">The sequence shown here is derived from an EMBL/GenBank/DDBJ whole genome shotgun (WGS) entry which is preliminary data.</text>
</comment>
<dbReference type="Proteomes" id="UP001106592">
    <property type="component" value="Unassembled WGS sequence"/>
</dbReference>
<proteinExistence type="predicted"/>
<gene>
    <name evidence="1" type="ORF">KUO17_03380</name>
</gene>
<evidence type="ECO:0008006" key="3">
    <source>
        <dbReference type="Google" id="ProtNLM"/>
    </source>
</evidence>
<protein>
    <recommendedName>
        <fullName evidence="3">HNH endonuclease</fullName>
    </recommendedName>
</protein>
<accession>A0A9Q2XGU7</accession>
<dbReference type="RefSeq" id="WP_217973612.1">
    <property type="nucleotide sequence ID" value="NZ_JAHTBI010000010.1"/>
</dbReference>
<dbReference type="EMBL" id="JAHTBI010000010">
    <property type="protein sequence ID" value="MBV6286089.1"/>
    <property type="molecule type" value="Genomic_DNA"/>
</dbReference>
<evidence type="ECO:0000313" key="1">
    <source>
        <dbReference type="EMBL" id="MBV6286089.1"/>
    </source>
</evidence>
<reference evidence="1" key="1">
    <citation type="journal article" date="2022" name="Int. J. Syst. Evol. Microbiol.">
        <title>Pseudomonas aegrilactucae sp. nov. and Pseudomonas morbosilactucae sp. nov., pathogens causing bacterial rot of lettuce in Japan.</title>
        <authorList>
            <person name="Sawada H."/>
            <person name="Fujikawa T."/>
            <person name="Satou M."/>
        </authorList>
    </citation>
    <scope>NUCLEOTIDE SEQUENCE</scope>
    <source>
        <strain evidence="1">MAFF 301350</strain>
    </source>
</reference>
<evidence type="ECO:0000313" key="2">
    <source>
        <dbReference type="Proteomes" id="UP001106592"/>
    </source>
</evidence>
<keyword evidence="2" id="KW-1185">Reference proteome</keyword>
<reference evidence="1" key="2">
    <citation type="journal article" date="2023" name="Plant Pathol.">
        <title>Dismantling and reorganizing Pseudomonas marginalis sensu#lato.</title>
        <authorList>
            <person name="Sawada H."/>
            <person name="Fujikawa T."/>
            <person name="Satou M."/>
        </authorList>
    </citation>
    <scope>NUCLEOTIDE SEQUENCE</scope>
    <source>
        <strain evidence="1">MAFF 301350</strain>
    </source>
</reference>